<feature type="signal peptide" evidence="1">
    <location>
        <begin position="1"/>
        <end position="16"/>
    </location>
</feature>
<proteinExistence type="predicted"/>
<accession>A0A2P2KSM8</accession>
<dbReference type="AlphaFoldDB" id="A0A2P2KSM8"/>
<protein>
    <submittedName>
        <fullName evidence="2">Uncharacterized protein</fullName>
    </submittedName>
</protein>
<evidence type="ECO:0000256" key="1">
    <source>
        <dbReference type="SAM" id="SignalP"/>
    </source>
</evidence>
<dbReference type="EMBL" id="GGEC01028228">
    <property type="protein sequence ID" value="MBX08712.1"/>
    <property type="molecule type" value="Transcribed_RNA"/>
</dbReference>
<organism evidence="2">
    <name type="scientific">Rhizophora mucronata</name>
    <name type="common">Asiatic mangrove</name>
    <dbReference type="NCBI Taxonomy" id="61149"/>
    <lineage>
        <taxon>Eukaryota</taxon>
        <taxon>Viridiplantae</taxon>
        <taxon>Streptophyta</taxon>
        <taxon>Embryophyta</taxon>
        <taxon>Tracheophyta</taxon>
        <taxon>Spermatophyta</taxon>
        <taxon>Magnoliopsida</taxon>
        <taxon>eudicotyledons</taxon>
        <taxon>Gunneridae</taxon>
        <taxon>Pentapetalae</taxon>
        <taxon>rosids</taxon>
        <taxon>fabids</taxon>
        <taxon>Malpighiales</taxon>
        <taxon>Rhizophoraceae</taxon>
        <taxon>Rhizophora</taxon>
    </lineage>
</organism>
<sequence>MFVICELLSLLFCSQSSQNLVAQSSQNLTINYFVYTVRMVEATILRCLEIWCLLFMAKVQCVDIW</sequence>
<keyword evidence="1" id="KW-0732">Signal</keyword>
<name>A0A2P2KSM8_RHIMU</name>
<evidence type="ECO:0000313" key="2">
    <source>
        <dbReference type="EMBL" id="MBX08712.1"/>
    </source>
</evidence>
<reference evidence="2" key="1">
    <citation type="submission" date="2018-02" db="EMBL/GenBank/DDBJ databases">
        <title>Rhizophora mucronata_Transcriptome.</title>
        <authorList>
            <person name="Meera S.P."/>
            <person name="Sreeshan A."/>
            <person name="Augustine A."/>
        </authorList>
    </citation>
    <scope>NUCLEOTIDE SEQUENCE</scope>
    <source>
        <tissue evidence="2">Leaf</tissue>
    </source>
</reference>
<feature type="chain" id="PRO_5015179207" evidence="1">
    <location>
        <begin position="17"/>
        <end position="65"/>
    </location>
</feature>